<evidence type="ECO:0000313" key="2">
    <source>
        <dbReference type="EMBL" id="AEW06092.1"/>
    </source>
</evidence>
<sequence length="117" mass="12367">MALSFITSRCGNVSLMGLGLTIVGLIIGTLTVQTGTLAVEQNQLRDAMANAAHNFTETPTATLYQNRVDTELQSTQFQLLSFSANWTGSGWTITASGRWHTPPFLGIPGGSVVAAVP</sequence>
<evidence type="ECO:0000313" key="3">
    <source>
        <dbReference type="Proteomes" id="UP000005439"/>
    </source>
</evidence>
<reference evidence="2 3" key="2">
    <citation type="journal article" date="2012" name="Stand. Genomic Sci.">
        <title>Complete genome sequence of the moderately thermophilic mineral-sulfide-oxidizing firmicute Sulfobacillus acidophilus type strain (NAL(T)).</title>
        <authorList>
            <person name="Anderson I."/>
            <person name="Chertkov O."/>
            <person name="Chen A."/>
            <person name="Saunders E."/>
            <person name="Lapidus A."/>
            <person name="Nolan M."/>
            <person name="Lucas S."/>
            <person name="Hammon N."/>
            <person name="Deshpande S."/>
            <person name="Cheng J.F."/>
            <person name="Han C."/>
            <person name="Tapia R."/>
            <person name="Goodwin L.A."/>
            <person name="Pitluck S."/>
            <person name="Liolios K."/>
            <person name="Pagani I."/>
            <person name="Ivanova N."/>
            <person name="Mikhailova N."/>
            <person name="Pati A."/>
            <person name="Palaniappan K."/>
            <person name="Land M."/>
            <person name="Pan C."/>
            <person name="Rohde M."/>
            <person name="Pukall R."/>
            <person name="Goker M."/>
            <person name="Detter J.C."/>
            <person name="Woyke T."/>
            <person name="Bristow J."/>
            <person name="Eisen J.A."/>
            <person name="Markowitz V."/>
            <person name="Hugenholtz P."/>
            <person name="Kyrpides N.C."/>
            <person name="Klenk H.P."/>
            <person name="Mavromatis K."/>
        </authorList>
    </citation>
    <scope>NUCLEOTIDE SEQUENCE [LARGE SCALE GENOMIC DNA]</scope>
    <source>
        <strain evidence="3">ATCC 700253 / DSM 10332 / NAL</strain>
    </source>
</reference>
<proteinExistence type="predicted"/>
<keyword evidence="1" id="KW-1133">Transmembrane helix</keyword>
<dbReference type="PATRIC" id="fig|679936.5.peg.2723"/>
<protein>
    <submittedName>
        <fullName evidence="2">Uncharacterized protein</fullName>
    </submittedName>
</protein>
<feature type="transmembrane region" description="Helical" evidence="1">
    <location>
        <begin position="12"/>
        <end position="32"/>
    </location>
</feature>
<keyword evidence="3" id="KW-1185">Reference proteome</keyword>
<keyword evidence="1" id="KW-0472">Membrane</keyword>
<accession>G8TX90</accession>
<name>G8TX90_SULAD</name>
<organism evidence="2 3">
    <name type="scientific">Sulfobacillus acidophilus (strain ATCC 700253 / DSM 10332 / NAL)</name>
    <dbReference type="NCBI Taxonomy" id="679936"/>
    <lineage>
        <taxon>Bacteria</taxon>
        <taxon>Bacillati</taxon>
        <taxon>Bacillota</taxon>
        <taxon>Clostridia</taxon>
        <taxon>Eubacteriales</taxon>
        <taxon>Clostridiales Family XVII. Incertae Sedis</taxon>
        <taxon>Sulfobacillus</taxon>
    </lineage>
</organism>
<dbReference type="AlphaFoldDB" id="G8TX90"/>
<dbReference type="Proteomes" id="UP000005439">
    <property type="component" value="Chromosome"/>
</dbReference>
<dbReference type="EMBL" id="CP003179">
    <property type="protein sequence ID" value="AEW06092.1"/>
    <property type="molecule type" value="Genomic_DNA"/>
</dbReference>
<dbReference type="KEGG" id="sap:Sulac_2630"/>
<reference evidence="3" key="1">
    <citation type="submission" date="2011-12" db="EMBL/GenBank/DDBJ databases">
        <title>The complete genome of chromosome of Sulfobacillus acidophilus DSM 10332.</title>
        <authorList>
            <person name="Lucas S."/>
            <person name="Han J."/>
            <person name="Lapidus A."/>
            <person name="Bruce D."/>
            <person name="Goodwin L."/>
            <person name="Pitluck S."/>
            <person name="Peters L."/>
            <person name="Kyrpides N."/>
            <person name="Mavromatis K."/>
            <person name="Ivanova N."/>
            <person name="Mikhailova N."/>
            <person name="Chertkov O."/>
            <person name="Saunders E."/>
            <person name="Detter J.C."/>
            <person name="Tapia R."/>
            <person name="Han C."/>
            <person name="Land M."/>
            <person name="Hauser L."/>
            <person name="Markowitz V."/>
            <person name="Cheng J.-F."/>
            <person name="Hugenholtz P."/>
            <person name="Woyke T."/>
            <person name="Wu D."/>
            <person name="Pukall R."/>
            <person name="Gehrich-Schroeter G."/>
            <person name="Schneider S."/>
            <person name="Klenk H.-P."/>
            <person name="Eisen J.A."/>
        </authorList>
    </citation>
    <scope>NUCLEOTIDE SEQUENCE [LARGE SCALE GENOMIC DNA]</scope>
    <source>
        <strain evidence="3">ATCC 700253 / DSM 10332 / NAL</strain>
    </source>
</reference>
<keyword evidence="1" id="KW-0812">Transmembrane</keyword>
<dbReference type="HOGENOM" id="CLU_2276013_0_0_9"/>
<evidence type="ECO:0000256" key="1">
    <source>
        <dbReference type="SAM" id="Phobius"/>
    </source>
</evidence>
<dbReference type="STRING" id="679936.Sulac_2630"/>
<gene>
    <name evidence="2" type="ordered locus">Sulac_2630</name>
</gene>